<evidence type="ECO:0000256" key="1">
    <source>
        <dbReference type="SAM" id="Coils"/>
    </source>
</evidence>
<feature type="non-terminal residue" evidence="3">
    <location>
        <position position="1"/>
    </location>
</feature>
<proteinExistence type="predicted"/>
<accession>A0A4Y2RV01</accession>
<sequence>KEKKGEPTVSDELEDEYLKIIGDEEEESPHAELLHVISTCNSIFNIVIEKGTSELEEMEHDMRPIFNPEYDDENIQLEEDEITKALNKAKEILQDHSGFVKEREAECTNSIETLTFLEENIKSQVSLAQETTKRYLLYELDREEKGVKVLHDNIQILDQAFDDLVTVPSEELRTFTDLVVDVLSSEDIHVSEDNQDEGSEQQESQDLEKKKSSSKFTREQIEALLIEIEAEQRGGKEVEEDPVKLEALSVYKACKAFFKSAVEFRKKNIDVLKADLEKLELPLSKKMKKKEKTKKVLLTVKTCKDRLDDVLETLQSELKFMQHQLEKIAKAYPKEQEVMEVKPSDVVATSRKLFSSFVEARQNNLNLMNVELGLLLAKENSLKSEQYINPETTDIMRTEILESCKDLVLGSIDIKMKEVDEISSCLDALDDIEKKIESQLSQLDSDKMKASYTKLEKVKDAVSTCKKLNVSASEKAKRGLKDADKELRMLKDVLDVVEESVVTATCTYLLKSNIENREAEIYALTKVLKTMEAGVKNLEVTEEDVENYLNTRDPETVMPEVLPSTPLSAADRRKSAKVLFSDIEAREESPDNNIDEQAEHLGFEASSSNVEEIRNTLGLMKVSSFP</sequence>
<dbReference type="EMBL" id="BGPR01018576">
    <property type="protein sequence ID" value="GBN79523.1"/>
    <property type="molecule type" value="Genomic_DNA"/>
</dbReference>
<keyword evidence="1" id="KW-0175">Coiled coil</keyword>
<protein>
    <submittedName>
        <fullName evidence="3">Uncharacterized protein</fullName>
    </submittedName>
</protein>
<feature type="region of interest" description="Disordered" evidence="2">
    <location>
        <begin position="190"/>
        <end position="214"/>
    </location>
</feature>
<feature type="coiled-coil region" evidence="1">
    <location>
        <begin position="304"/>
        <end position="331"/>
    </location>
</feature>
<evidence type="ECO:0000313" key="4">
    <source>
        <dbReference type="Proteomes" id="UP000499080"/>
    </source>
</evidence>
<feature type="compositionally biased region" description="Acidic residues" evidence="2">
    <location>
        <begin position="193"/>
        <end position="205"/>
    </location>
</feature>
<gene>
    <name evidence="3" type="ORF">AVEN_13140_1</name>
</gene>
<reference evidence="3 4" key="1">
    <citation type="journal article" date="2019" name="Sci. Rep.">
        <title>Orb-weaving spider Araneus ventricosus genome elucidates the spidroin gene catalogue.</title>
        <authorList>
            <person name="Kono N."/>
            <person name="Nakamura H."/>
            <person name="Ohtoshi R."/>
            <person name="Moran D.A.P."/>
            <person name="Shinohara A."/>
            <person name="Yoshida Y."/>
            <person name="Fujiwara M."/>
            <person name="Mori M."/>
            <person name="Tomita M."/>
            <person name="Arakawa K."/>
        </authorList>
    </citation>
    <scope>NUCLEOTIDE SEQUENCE [LARGE SCALE GENOMIC DNA]</scope>
</reference>
<dbReference type="Proteomes" id="UP000499080">
    <property type="component" value="Unassembled WGS sequence"/>
</dbReference>
<dbReference type="OrthoDB" id="6436793at2759"/>
<organism evidence="3 4">
    <name type="scientific">Araneus ventricosus</name>
    <name type="common">Orbweaver spider</name>
    <name type="synonym">Epeira ventricosa</name>
    <dbReference type="NCBI Taxonomy" id="182803"/>
    <lineage>
        <taxon>Eukaryota</taxon>
        <taxon>Metazoa</taxon>
        <taxon>Ecdysozoa</taxon>
        <taxon>Arthropoda</taxon>
        <taxon>Chelicerata</taxon>
        <taxon>Arachnida</taxon>
        <taxon>Araneae</taxon>
        <taxon>Araneomorphae</taxon>
        <taxon>Entelegynae</taxon>
        <taxon>Araneoidea</taxon>
        <taxon>Araneidae</taxon>
        <taxon>Araneus</taxon>
    </lineage>
</organism>
<dbReference type="AlphaFoldDB" id="A0A4Y2RV01"/>
<keyword evidence="4" id="KW-1185">Reference proteome</keyword>
<evidence type="ECO:0000313" key="3">
    <source>
        <dbReference type="EMBL" id="GBN79523.1"/>
    </source>
</evidence>
<comment type="caution">
    <text evidence="3">The sequence shown here is derived from an EMBL/GenBank/DDBJ whole genome shotgun (WGS) entry which is preliminary data.</text>
</comment>
<name>A0A4Y2RV01_ARAVE</name>
<evidence type="ECO:0000256" key="2">
    <source>
        <dbReference type="SAM" id="MobiDB-lite"/>
    </source>
</evidence>